<dbReference type="GO" id="GO:0015920">
    <property type="term" value="P:lipopolysaccharide transport"/>
    <property type="evidence" value="ECO:0007669"/>
    <property type="project" value="TreeGrafter"/>
</dbReference>
<evidence type="ECO:0000259" key="12">
    <source>
        <dbReference type="PROSITE" id="PS51012"/>
    </source>
</evidence>
<keyword evidence="4 11" id="KW-1003">Cell membrane</keyword>
<gene>
    <name evidence="13" type="ORF">IV417_10230</name>
</gene>
<dbReference type="RefSeq" id="WP_327793991.1">
    <property type="nucleotide sequence ID" value="NZ_JADQAZ010000002.1"/>
</dbReference>
<evidence type="ECO:0000256" key="6">
    <source>
        <dbReference type="ARBA" id="ARBA00022692"/>
    </source>
</evidence>
<keyword evidence="5" id="KW-0762">Sugar transport</keyword>
<evidence type="ECO:0000256" key="9">
    <source>
        <dbReference type="ARBA" id="ARBA00023047"/>
    </source>
</evidence>
<comment type="subcellular location">
    <subcellularLocation>
        <location evidence="11">Cell inner membrane</location>
        <topology evidence="11">Multi-pass membrane protein</topology>
    </subcellularLocation>
    <subcellularLocation>
        <location evidence="1">Cell membrane</location>
        <topology evidence="1">Multi-pass membrane protein</topology>
    </subcellularLocation>
</comment>
<feature type="transmembrane region" description="Helical" evidence="11">
    <location>
        <begin position="46"/>
        <end position="64"/>
    </location>
</feature>
<keyword evidence="10 11" id="KW-0472">Membrane</keyword>
<evidence type="ECO:0000313" key="14">
    <source>
        <dbReference type="Proteomes" id="UP001315686"/>
    </source>
</evidence>
<dbReference type="PROSITE" id="PS51012">
    <property type="entry name" value="ABC_TM2"/>
    <property type="match status" value="1"/>
</dbReference>
<comment type="caution">
    <text evidence="13">The sequence shown here is derived from an EMBL/GenBank/DDBJ whole genome shotgun (WGS) entry which is preliminary data.</text>
</comment>
<evidence type="ECO:0000256" key="3">
    <source>
        <dbReference type="ARBA" id="ARBA00022448"/>
    </source>
</evidence>
<sequence>MALVLREMASRYGRSPGGYAWAILEPLGMIVLLAFAFSLLVRTPSLGTSFLLFYATGFLPYQFFQKHAQMTSSALSYSRSLLTYPVVTWVDAVLARYVLNGLTGLLVAYILVAGIIATNDVNVNVDLVPVAMAMGMASLMGVGIGMINCVLFNFFPIWRTIWGILTRPLFLASGVLMIMEDLPSQVQDYLWYNPLMHISGLLRTGFYPMYSPQYVSKTFVMAVSLTLVAFGIMLMRRYNREVINK</sequence>
<keyword evidence="14" id="KW-1185">Reference proteome</keyword>
<feature type="transmembrane region" description="Helical" evidence="11">
    <location>
        <begin position="21"/>
        <end position="40"/>
    </location>
</feature>
<dbReference type="PANTHER" id="PTHR30413:SF10">
    <property type="entry name" value="CAPSULE POLYSACCHARIDE EXPORT INNER-MEMBRANE PROTEIN CTRC"/>
    <property type="match status" value="1"/>
</dbReference>
<evidence type="ECO:0000256" key="2">
    <source>
        <dbReference type="ARBA" id="ARBA00007783"/>
    </source>
</evidence>
<keyword evidence="6 11" id="KW-0812">Transmembrane</keyword>
<name>A0AAP2CRA4_9RHOB</name>
<evidence type="ECO:0000256" key="5">
    <source>
        <dbReference type="ARBA" id="ARBA00022597"/>
    </source>
</evidence>
<keyword evidence="8 11" id="KW-1133">Transmembrane helix</keyword>
<feature type="domain" description="ABC transmembrane type-2" evidence="12">
    <location>
        <begin position="17"/>
        <end position="238"/>
    </location>
</feature>
<organism evidence="13 14">
    <name type="scientific">Harenicola maris</name>
    <dbReference type="NCBI Taxonomy" id="2841044"/>
    <lineage>
        <taxon>Bacteria</taxon>
        <taxon>Pseudomonadati</taxon>
        <taxon>Pseudomonadota</taxon>
        <taxon>Alphaproteobacteria</taxon>
        <taxon>Rhodobacterales</taxon>
        <taxon>Paracoccaceae</taxon>
        <taxon>Harenicola</taxon>
    </lineage>
</organism>
<dbReference type="InterPro" id="IPR000412">
    <property type="entry name" value="ABC_2_transport"/>
</dbReference>
<dbReference type="Proteomes" id="UP001315686">
    <property type="component" value="Unassembled WGS sequence"/>
</dbReference>
<dbReference type="InterPro" id="IPR013525">
    <property type="entry name" value="ABC2_TM"/>
</dbReference>
<evidence type="ECO:0000256" key="11">
    <source>
        <dbReference type="RuleBase" id="RU361157"/>
    </source>
</evidence>
<keyword evidence="3 11" id="KW-0813">Transport</keyword>
<keyword evidence="9" id="KW-0625">Polysaccharide transport</keyword>
<feature type="transmembrane region" description="Helical" evidence="11">
    <location>
        <begin position="161"/>
        <end position="179"/>
    </location>
</feature>
<accession>A0AAP2CRA4</accession>
<evidence type="ECO:0000256" key="7">
    <source>
        <dbReference type="ARBA" id="ARBA00022903"/>
    </source>
</evidence>
<dbReference type="EMBL" id="JADQAZ010000002">
    <property type="protein sequence ID" value="MBT0957767.1"/>
    <property type="molecule type" value="Genomic_DNA"/>
</dbReference>
<evidence type="ECO:0000313" key="13">
    <source>
        <dbReference type="EMBL" id="MBT0957767.1"/>
    </source>
</evidence>
<feature type="transmembrane region" description="Helical" evidence="11">
    <location>
        <begin position="130"/>
        <end position="154"/>
    </location>
</feature>
<dbReference type="AlphaFoldDB" id="A0AAP2CRA4"/>
<dbReference type="GO" id="GO:0015774">
    <property type="term" value="P:polysaccharide transport"/>
    <property type="evidence" value="ECO:0007669"/>
    <property type="project" value="UniProtKB-KW"/>
</dbReference>
<evidence type="ECO:0000256" key="4">
    <source>
        <dbReference type="ARBA" id="ARBA00022475"/>
    </source>
</evidence>
<feature type="transmembrane region" description="Helical" evidence="11">
    <location>
        <begin position="97"/>
        <end position="118"/>
    </location>
</feature>
<dbReference type="PRINTS" id="PR00164">
    <property type="entry name" value="ABC2TRNSPORT"/>
</dbReference>
<evidence type="ECO:0000256" key="8">
    <source>
        <dbReference type="ARBA" id="ARBA00022989"/>
    </source>
</evidence>
<reference evidence="13 14" key="1">
    <citation type="journal article" date="2021" name="Arch. Microbiol.">
        <title>Harenicola maris gen. nov., sp. nov. isolated from the Sea of Japan shallow sediments.</title>
        <authorList>
            <person name="Romanenko L.A."/>
            <person name="Kurilenko V.V."/>
            <person name="Chernysheva N.Y."/>
            <person name="Tekutyeva L.A."/>
            <person name="Velansky P.V."/>
            <person name="Svetashev V.I."/>
            <person name="Isaeva M.P."/>
        </authorList>
    </citation>
    <scope>NUCLEOTIDE SEQUENCE [LARGE SCALE GENOMIC DNA]</scope>
    <source>
        <strain evidence="13 14">KMM 3653</strain>
    </source>
</reference>
<evidence type="ECO:0000256" key="10">
    <source>
        <dbReference type="ARBA" id="ARBA00023136"/>
    </source>
</evidence>
<dbReference type="GO" id="GO:0140359">
    <property type="term" value="F:ABC-type transporter activity"/>
    <property type="evidence" value="ECO:0007669"/>
    <property type="project" value="InterPro"/>
</dbReference>
<protein>
    <recommendedName>
        <fullName evidence="11">Transport permease protein</fullName>
    </recommendedName>
</protein>
<evidence type="ECO:0000256" key="1">
    <source>
        <dbReference type="ARBA" id="ARBA00004651"/>
    </source>
</evidence>
<dbReference type="GO" id="GO:0043190">
    <property type="term" value="C:ATP-binding cassette (ABC) transporter complex"/>
    <property type="evidence" value="ECO:0007669"/>
    <property type="project" value="InterPro"/>
</dbReference>
<dbReference type="InterPro" id="IPR047817">
    <property type="entry name" value="ABC2_TM_bact-type"/>
</dbReference>
<proteinExistence type="inferred from homology"/>
<feature type="transmembrane region" description="Helical" evidence="11">
    <location>
        <begin position="214"/>
        <end position="235"/>
    </location>
</feature>
<comment type="similarity">
    <text evidence="2 11">Belongs to the ABC-2 integral membrane protein family.</text>
</comment>
<keyword evidence="7" id="KW-0972">Capsule biogenesis/degradation</keyword>
<dbReference type="PANTHER" id="PTHR30413">
    <property type="entry name" value="INNER MEMBRANE TRANSPORT PERMEASE"/>
    <property type="match status" value="1"/>
</dbReference>
<dbReference type="Pfam" id="PF01061">
    <property type="entry name" value="ABC2_membrane"/>
    <property type="match status" value="1"/>
</dbReference>